<dbReference type="AlphaFoldDB" id="A0A543NH69"/>
<evidence type="ECO:0000256" key="2">
    <source>
        <dbReference type="ARBA" id="ARBA00023125"/>
    </source>
</evidence>
<dbReference type="GO" id="GO:0006355">
    <property type="term" value="P:regulation of DNA-templated transcription"/>
    <property type="evidence" value="ECO:0007669"/>
    <property type="project" value="InterPro"/>
</dbReference>
<dbReference type="PANTHER" id="PTHR44688">
    <property type="entry name" value="DNA-BINDING TRANSCRIPTIONAL ACTIVATOR DEVR_DOSR"/>
    <property type="match status" value="1"/>
</dbReference>
<dbReference type="Pfam" id="PF00196">
    <property type="entry name" value="GerE"/>
    <property type="match status" value="1"/>
</dbReference>
<comment type="caution">
    <text evidence="5">The sequence shown here is derived from an EMBL/GenBank/DDBJ whole genome shotgun (WGS) entry which is preliminary data.</text>
</comment>
<dbReference type="SMART" id="SM00421">
    <property type="entry name" value="HTH_LUXR"/>
    <property type="match status" value="1"/>
</dbReference>
<dbReference type="EMBL" id="VFQC01000001">
    <property type="protein sequence ID" value="TQN31100.1"/>
    <property type="molecule type" value="Genomic_DNA"/>
</dbReference>
<sequence length="210" mass="22860">MHTVALISNQTYAAYGVLSHLNITGFRSVGIFATPDELPSPAPSVIVVGPECDGALIWMCSRSAQSRSPVFCLDVGGGTSRMLEALHAGASGYCDGDQEDLATGVLNLAAGEKFVPHHLISHLVDAYLRLCNTNPMHSLEVPSGHDLTTREMQVIVLLVDGHTTKEISKRLVISEHTAKNHIRNILAKLDLTKRSEIISWYYRIQIAGFV</sequence>
<dbReference type="InterPro" id="IPR000792">
    <property type="entry name" value="Tscrpt_reg_LuxR_C"/>
</dbReference>
<proteinExistence type="predicted"/>
<gene>
    <name evidence="5" type="ORF">FHX37_0989</name>
</gene>
<keyword evidence="2" id="KW-0238">DNA-binding</keyword>
<dbReference type="CDD" id="cd06170">
    <property type="entry name" value="LuxR_C_like"/>
    <property type="match status" value="1"/>
</dbReference>
<reference evidence="5 6" key="1">
    <citation type="submission" date="2019-06" db="EMBL/GenBank/DDBJ databases">
        <title>Sequencing the genomes of 1000 actinobacteria strains.</title>
        <authorList>
            <person name="Klenk H.-P."/>
        </authorList>
    </citation>
    <scope>NUCLEOTIDE SEQUENCE [LARGE SCALE GENOMIC DNA]</scope>
    <source>
        <strain evidence="5 6">DSM 45015</strain>
    </source>
</reference>
<evidence type="ECO:0000313" key="5">
    <source>
        <dbReference type="EMBL" id="TQN31100.1"/>
    </source>
</evidence>
<name>A0A543NH69_9ACTN</name>
<dbReference type="PRINTS" id="PR00038">
    <property type="entry name" value="HTHLUXR"/>
</dbReference>
<evidence type="ECO:0000313" key="6">
    <source>
        <dbReference type="Proteomes" id="UP000317422"/>
    </source>
</evidence>
<dbReference type="OrthoDB" id="9812579at2"/>
<keyword evidence="1" id="KW-0805">Transcription regulation</keyword>
<protein>
    <submittedName>
        <fullName evidence="5">Two-component system nitrate/nitrite response regulator NarL</fullName>
    </submittedName>
</protein>
<keyword evidence="6" id="KW-1185">Reference proteome</keyword>
<dbReference type="Gene3D" id="3.40.50.2300">
    <property type="match status" value="1"/>
</dbReference>
<dbReference type="PROSITE" id="PS50043">
    <property type="entry name" value="HTH_LUXR_2"/>
    <property type="match status" value="1"/>
</dbReference>
<dbReference type="InterPro" id="IPR016032">
    <property type="entry name" value="Sig_transdc_resp-reg_C-effctor"/>
</dbReference>
<dbReference type="GO" id="GO:0003677">
    <property type="term" value="F:DNA binding"/>
    <property type="evidence" value="ECO:0007669"/>
    <property type="project" value="UniProtKB-KW"/>
</dbReference>
<accession>A0A543NH69</accession>
<dbReference type="PANTHER" id="PTHR44688:SF16">
    <property type="entry name" value="DNA-BINDING TRANSCRIPTIONAL ACTIVATOR DEVR_DOSR"/>
    <property type="match status" value="1"/>
</dbReference>
<evidence type="ECO:0000256" key="3">
    <source>
        <dbReference type="ARBA" id="ARBA00023163"/>
    </source>
</evidence>
<dbReference type="Proteomes" id="UP000317422">
    <property type="component" value="Unassembled WGS sequence"/>
</dbReference>
<evidence type="ECO:0000259" key="4">
    <source>
        <dbReference type="PROSITE" id="PS50043"/>
    </source>
</evidence>
<organism evidence="5 6">
    <name type="scientific">Haloactinospora alba</name>
    <dbReference type="NCBI Taxonomy" id="405555"/>
    <lineage>
        <taxon>Bacteria</taxon>
        <taxon>Bacillati</taxon>
        <taxon>Actinomycetota</taxon>
        <taxon>Actinomycetes</taxon>
        <taxon>Streptosporangiales</taxon>
        <taxon>Nocardiopsidaceae</taxon>
        <taxon>Haloactinospora</taxon>
    </lineage>
</organism>
<feature type="domain" description="HTH luxR-type" evidence="4">
    <location>
        <begin position="140"/>
        <end position="205"/>
    </location>
</feature>
<evidence type="ECO:0000256" key="1">
    <source>
        <dbReference type="ARBA" id="ARBA00023015"/>
    </source>
</evidence>
<dbReference type="SUPFAM" id="SSF46894">
    <property type="entry name" value="C-terminal effector domain of the bipartite response regulators"/>
    <property type="match status" value="1"/>
</dbReference>
<keyword evidence="3" id="KW-0804">Transcription</keyword>